<proteinExistence type="predicted"/>
<dbReference type="PROSITE" id="PS50977">
    <property type="entry name" value="HTH_TETR_2"/>
    <property type="match status" value="1"/>
</dbReference>
<protein>
    <submittedName>
        <fullName evidence="2">TetR family transcriptional regulator</fullName>
    </submittedName>
</protein>
<evidence type="ECO:0000313" key="2">
    <source>
        <dbReference type="EMBL" id="QNH95492.1"/>
    </source>
</evidence>
<dbReference type="PANTHER" id="PTHR30055">
    <property type="entry name" value="HTH-TYPE TRANSCRIPTIONAL REGULATOR RUTR"/>
    <property type="match status" value="1"/>
</dbReference>
<dbReference type="InterPro" id="IPR050109">
    <property type="entry name" value="HTH-type_TetR-like_transc_reg"/>
</dbReference>
<evidence type="ECO:0000256" key="1">
    <source>
        <dbReference type="ARBA" id="ARBA00023125"/>
    </source>
</evidence>
<dbReference type="InterPro" id="IPR009057">
    <property type="entry name" value="Homeodomain-like_sf"/>
</dbReference>
<dbReference type="RefSeq" id="WP_185769525.1">
    <property type="nucleotide sequence ID" value="NZ_CP046883.1"/>
</dbReference>
<sequence length="190" mass="20893">MSRREKTMTAIVDAAEQLLQEGGAKALTAGAVAESVGLARNSLYRYVDSIDDLRGLVVSRHLPRMFADMQDTLESAENPEKALVDYVRANLRIAAESNHAWLIRITENISGSTAEDIGRMHRDLENALLEVCTHIDPDGSRMTADLINGVISVGFNCLEKNMNPGDVEQRCVEAVSAILTARRRNVERGN</sequence>
<dbReference type="SUPFAM" id="SSF46689">
    <property type="entry name" value="Homeodomain-like"/>
    <property type="match status" value="1"/>
</dbReference>
<organism evidence="2 3">
    <name type="scientific">Corynebacterium anserum</name>
    <dbReference type="NCBI Taxonomy" id="2684406"/>
    <lineage>
        <taxon>Bacteria</taxon>
        <taxon>Bacillati</taxon>
        <taxon>Actinomycetota</taxon>
        <taxon>Actinomycetes</taxon>
        <taxon>Mycobacteriales</taxon>
        <taxon>Corynebacteriaceae</taxon>
        <taxon>Corynebacterium</taxon>
    </lineage>
</organism>
<keyword evidence="3" id="KW-1185">Reference proteome</keyword>
<dbReference type="GO" id="GO:0000976">
    <property type="term" value="F:transcription cis-regulatory region binding"/>
    <property type="evidence" value="ECO:0007669"/>
    <property type="project" value="TreeGrafter"/>
</dbReference>
<dbReference type="KEGG" id="cans:GP473_01165"/>
<dbReference type="InterPro" id="IPR001647">
    <property type="entry name" value="HTH_TetR"/>
</dbReference>
<dbReference type="Proteomes" id="UP000515275">
    <property type="component" value="Chromosome"/>
</dbReference>
<keyword evidence="1" id="KW-0238">DNA-binding</keyword>
<dbReference type="EMBL" id="CP046883">
    <property type="protein sequence ID" value="QNH95492.1"/>
    <property type="molecule type" value="Genomic_DNA"/>
</dbReference>
<reference evidence="2 3" key="1">
    <citation type="submission" date="2019-12" db="EMBL/GenBank/DDBJ databases">
        <title>Corynebacterium sp. nov., isolated from feces of the Anser Albifrons in China.</title>
        <authorList>
            <person name="Liu Q."/>
        </authorList>
    </citation>
    <scope>NUCLEOTIDE SEQUENCE [LARGE SCALE GENOMIC DNA]</scope>
    <source>
        <strain evidence="2 3">23H37-10</strain>
    </source>
</reference>
<dbReference type="GO" id="GO:0003700">
    <property type="term" value="F:DNA-binding transcription factor activity"/>
    <property type="evidence" value="ECO:0007669"/>
    <property type="project" value="TreeGrafter"/>
</dbReference>
<name>A0A7G7YLX2_9CORY</name>
<dbReference type="PANTHER" id="PTHR30055:SF226">
    <property type="entry name" value="HTH-TYPE TRANSCRIPTIONAL REGULATOR PKSA"/>
    <property type="match status" value="1"/>
</dbReference>
<gene>
    <name evidence="2" type="ORF">GP473_01165</name>
</gene>
<evidence type="ECO:0000313" key="3">
    <source>
        <dbReference type="Proteomes" id="UP000515275"/>
    </source>
</evidence>
<dbReference type="Pfam" id="PF00440">
    <property type="entry name" value="TetR_N"/>
    <property type="match status" value="1"/>
</dbReference>
<accession>A0A7G7YLX2</accession>
<dbReference type="Gene3D" id="1.10.357.10">
    <property type="entry name" value="Tetracycline Repressor, domain 2"/>
    <property type="match status" value="1"/>
</dbReference>
<dbReference type="AlphaFoldDB" id="A0A7G7YLX2"/>